<dbReference type="EMBL" id="MU118188">
    <property type="protein sequence ID" value="KAF9643774.1"/>
    <property type="molecule type" value="Genomic_DNA"/>
</dbReference>
<protein>
    <submittedName>
        <fullName evidence="1">Uncharacterized protein</fullName>
    </submittedName>
</protein>
<name>A0ACB6Z2N2_THEGA</name>
<keyword evidence="2" id="KW-1185">Reference proteome</keyword>
<comment type="caution">
    <text evidence="1">The sequence shown here is derived from an EMBL/GenBank/DDBJ whole genome shotgun (WGS) entry which is preliminary data.</text>
</comment>
<organism evidence="1 2">
    <name type="scientific">Thelephora ganbajun</name>
    <name type="common">Ganba fungus</name>
    <dbReference type="NCBI Taxonomy" id="370292"/>
    <lineage>
        <taxon>Eukaryota</taxon>
        <taxon>Fungi</taxon>
        <taxon>Dikarya</taxon>
        <taxon>Basidiomycota</taxon>
        <taxon>Agaricomycotina</taxon>
        <taxon>Agaricomycetes</taxon>
        <taxon>Thelephorales</taxon>
        <taxon>Thelephoraceae</taxon>
        <taxon>Thelephora</taxon>
    </lineage>
</organism>
<gene>
    <name evidence="1" type="ORF">BDM02DRAFT_3132196</name>
</gene>
<dbReference type="Proteomes" id="UP000886501">
    <property type="component" value="Unassembled WGS sequence"/>
</dbReference>
<reference evidence="1" key="2">
    <citation type="journal article" date="2020" name="Nat. Commun.">
        <title>Large-scale genome sequencing of mycorrhizal fungi provides insights into the early evolution of symbiotic traits.</title>
        <authorList>
            <person name="Miyauchi S."/>
            <person name="Kiss E."/>
            <person name="Kuo A."/>
            <person name="Drula E."/>
            <person name="Kohler A."/>
            <person name="Sanchez-Garcia M."/>
            <person name="Morin E."/>
            <person name="Andreopoulos B."/>
            <person name="Barry K.W."/>
            <person name="Bonito G."/>
            <person name="Buee M."/>
            <person name="Carver A."/>
            <person name="Chen C."/>
            <person name="Cichocki N."/>
            <person name="Clum A."/>
            <person name="Culley D."/>
            <person name="Crous P.W."/>
            <person name="Fauchery L."/>
            <person name="Girlanda M."/>
            <person name="Hayes R.D."/>
            <person name="Keri Z."/>
            <person name="LaButti K."/>
            <person name="Lipzen A."/>
            <person name="Lombard V."/>
            <person name="Magnuson J."/>
            <person name="Maillard F."/>
            <person name="Murat C."/>
            <person name="Nolan M."/>
            <person name="Ohm R.A."/>
            <person name="Pangilinan J."/>
            <person name="Pereira M.F."/>
            <person name="Perotto S."/>
            <person name="Peter M."/>
            <person name="Pfister S."/>
            <person name="Riley R."/>
            <person name="Sitrit Y."/>
            <person name="Stielow J.B."/>
            <person name="Szollosi G."/>
            <person name="Zifcakova L."/>
            <person name="Stursova M."/>
            <person name="Spatafora J.W."/>
            <person name="Tedersoo L."/>
            <person name="Vaario L.M."/>
            <person name="Yamada A."/>
            <person name="Yan M."/>
            <person name="Wang P."/>
            <person name="Xu J."/>
            <person name="Bruns T."/>
            <person name="Baldrian P."/>
            <person name="Vilgalys R."/>
            <person name="Dunand C."/>
            <person name="Henrissat B."/>
            <person name="Grigoriev I.V."/>
            <person name="Hibbett D."/>
            <person name="Nagy L.G."/>
            <person name="Martin F.M."/>
        </authorList>
    </citation>
    <scope>NUCLEOTIDE SEQUENCE</scope>
    <source>
        <strain evidence="1">P2</strain>
    </source>
</reference>
<accession>A0ACB6Z2N2</accession>
<evidence type="ECO:0000313" key="2">
    <source>
        <dbReference type="Proteomes" id="UP000886501"/>
    </source>
</evidence>
<proteinExistence type="predicted"/>
<evidence type="ECO:0000313" key="1">
    <source>
        <dbReference type="EMBL" id="KAF9643774.1"/>
    </source>
</evidence>
<reference evidence="1" key="1">
    <citation type="submission" date="2019-10" db="EMBL/GenBank/DDBJ databases">
        <authorList>
            <consortium name="DOE Joint Genome Institute"/>
            <person name="Kuo A."/>
            <person name="Miyauchi S."/>
            <person name="Kiss E."/>
            <person name="Drula E."/>
            <person name="Kohler A."/>
            <person name="Sanchez-Garcia M."/>
            <person name="Andreopoulos B."/>
            <person name="Barry K.W."/>
            <person name="Bonito G."/>
            <person name="Buee M."/>
            <person name="Carver A."/>
            <person name="Chen C."/>
            <person name="Cichocki N."/>
            <person name="Clum A."/>
            <person name="Culley D."/>
            <person name="Crous P.W."/>
            <person name="Fauchery L."/>
            <person name="Girlanda M."/>
            <person name="Hayes R."/>
            <person name="Keri Z."/>
            <person name="Labutti K."/>
            <person name="Lipzen A."/>
            <person name="Lombard V."/>
            <person name="Magnuson J."/>
            <person name="Maillard F."/>
            <person name="Morin E."/>
            <person name="Murat C."/>
            <person name="Nolan M."/>
            <person name="Ohm R."/>
            <person name="Pangilinan J."/>
            <person name="Pereira M."/>
            <person name="Perotto S."/>
            <person name="Peter M."/>
            <person name="Riley R."/>
            <person name="Sitrit Y."/>
            <person name="Stielow B."/>
            <person name="Szollosi G."/>
            <person name="Zifcakova L."/>
            <person name="Stursova M."/>
            <person name="Spatafora J.W."/>
            <person name="Tedersoo L."/>
            <person name="Vaario L.-M."/>
            <person name="Yamada A."/>
            <person name="Yan M."/>
            <person name="Wang P."/>
            <person name="Xu J."/>
            <person name="Bruns T."/>
            <person name="Baldrian P."/>
            <person name="Vilgalys R."/>
            <person name="Henrissat B."/>
            <person name="Grigoriev I.V."/>
            <person name="Hibbett D."/>
            <person name="Nagy L.G."/>
            <person name="Martin F.M."/>
        </authorList>
    </citation>
    <scope>NUCLEOTIDE SEQUENCE</scope>
    <source>
        <strain evidence="1">P2</strain>
    </source>
</reference>
<sequence>MSFHNKVFTSSRNQTITRHVLVNAVLAQEGYEMPRRVFQSYGSFNDQVWQQCISSLRNIDENRCHRMMYDDESVLLQLIERGIVDLSSSEDVVISSIIRYTAVVGERLWSLLKAQQEMIQKKKIRSGALEDCTAC</sequence>